<dbReference type="EMBL" id="JAYMYS010000126">
    <property type="protein sequence ID" value="KAK7371129.1"/>
    <property type="molecule type" value="Genomic_DNA"/>
</dbReference>
<protein>
    <submittedName>
        <fullName evidence="1">Uncharacterized protein</fullName>
    </submittedName>
</protein>
<evidence type="ECO:0000313" key="2">
    <source>
        <dbReference type="Proteomes" id="UP001386955"/>
    </source>
</evidence>
<dbReference type="AlphaFoldDB" id="A0AAN9NDD8"/>
<gene>
    <name evidence="1" type="ORF">VNO78_36846</name>
</gene>
<dbReference type="Proteomes" id="UP001386955">
    <property type="component" value="Unassembled WGS sequence"/>
</dbReference>
<proteinExistence type="predicted"/>
<evidence type="ECO:0000313" key="1">
    <source>
        <dbReference type="EMBL" id="KAK7371129.1"/>
    </source>
</evidence>
<name>A0AAN9NDD8_PSOTE</name>
<comment type="caution">
    <text evidence="1">The sequence shown here is derived from an EMBL/GenBank/DDBJ whole genome shotgun (WGS) entry which is preliminary data.</text>
</comment>
<organism evidence="1 2">
    <name type="scientific">Psophocarpus tetragonolobus</name>
    <name type="common">Winged bean</name>
    <name type="synonym">Dolichos tetragonolobus</name>
    <dbReference type="NCBI Taxonomy" id="3891"/>
    <lineage>
        <taxon>Eukaryota</taxon>
        <taxon>Viridiplantae</taxon>
        <taxon>Streptophyta</taxon>
        <taxon>Embryophyta</taxon>
        <taxon>Tracheophyta</taxon>
        <taxon>Spermatophyta</taxon>
        <taxon>Magnoliopsida</taxon>
        <taxon>eudicotyledons</taxon>
        <taxon>Gunneridae</taxon>
        <taxon>Pentapetalae</taxon>
        <taxon>rosids</taxon>
        <taxon>fabids</taxon>
        <taxon>Fabales</taxon>
        <taxon>Fabaceae</taxon>
        <taxon>Papilionoideae</taxon>
        <taxon>50 kb inversion clade</taxon>
        <taxon>NPAAA clade</taxon>
        <taxon>indigoferoid/millettioid clade</taxon>
        <taxon>Phaseoleae</taxon>
        <taxon>Psophocarpus</taxon>
    </lineage>
</organism>
<keyword evidence="2" id="KW-1185">Reference proteome</keyword>
<accession>A0AAN9NDD8</accession>
<reference evidence="1 2" key="1">
    <citation type="submission" date="2024-01" db="EMBL/GenBank/DDBJ databases">
        <title>The genomes of 5 underutilized Papilionoideae crops provide insights into root nodulation and disease resistanc.</title>
        <authorList>
            <person name="Jiang F."/>
        </authorList>
    </citation>
    <scope>NUCLEOTIDE SEQUENCE [LARGE SCALE GENOMIC DNA]</scope>
    <source>
        <strain evidence="1">DUOXIRENSHENG_FW03</strain>
        <tissue evidence="1">Leaves</tissue>
    </source>
</reference>
<sequence>MREARRSTFFKYTTWVLAMQCGWTLMSIRMNHPFHGGKSLPARKEDSKLQIVSWNLSIFRGLEGVWKHIRTLELKWKNRCNSSYFGNENRIGFFSYPYRIEHAQPNLLHGKPTLFRSGKSYDEYEAHGYKLCLGMKENSESALSTNKEAIIGREVVFPVADGSEEFSAMGESLTEQCRVEVEGLRVMNFFSRRRSNDGIRGISIG</sequence>